<feature type="domain" description="Tetrapyrrole methylase" evidence="12">
    <location>
        <begin position="1"/>
        <end position="89"/>
    </location>
</feature>
<dbReference type="EMBL" id="SSOP01000063">
    <property type="protein sequence ID" value="KAB5592489.1"/>
    <property type="molecule type" value="Genomic_DNA"/>
</dbReference>
<dbReference type="Proteomes" id="UP000383932">
    <property type="component" value="Unassembled WGS sequence"/>
</dbReference>
<dbReference type="OrthoDB" id="2516at2759"/>
<sequence length="881" mass="96311">MFYVIGLGLCDEKDITVRGLEAVKKCSRVYLEAYTSILLVDKEKLESFYGKPIITAYRETVETESDEILHNAKDEDVALLVVGDPFGWGLDNLAVLYGSLKLLDLSATTHTDMLLRARELGIPTTVIHNASIMNAVGACGLQLYNFGQTVSLPFYTESWKPDSWYDRVAENIEKGMHTLVLLDIKVREQSEENMARGRKIYEPPRYMNPVTAVSQILESEAIRTASVSSGDPKVHGSLHPDKTLVIALSRVGSPDKQRIVCGTLKQLSELSEQDFGEPLFSIVIVGKRLHELEVQYAEPWAVDKAEWRLVAREVYGARLDVHHAVPAKPLIRHAPRSVKSTASTIKLRLPTARSAVLKNWSCLAKSLHYLLPTTTTALTMVVLTDSDPSSPTKSQQTWPPPPGPSQPSSQSPQPHYGAVLRSEDAYFAPPPAYAQNSDASAPLLPGPPQKATPRPSVAKRFCSAFCYAIIILIVLSILKGLSSGGFGFDSISRDNHPRAEDGHVVSCSDVWSGDYTTVQMNGVFPATIPGYPVFTTSKSYSFPINSSLHYLVARGALSSGVVIVRGSEKADRERIGVEVVVRYHNQQSLNRARICELTKPEGGVGLGIYTPSTIVKFGQKEDEQLDFTVTLTLPISAQSVLGLNAFATKVQNFRHSFEDLGDRVHFEHLSLKGTNGAVEVDDLFVSQGSIDTSNAKINGKFHATDSLVLGTSNGAVEVDVSVTNDDTHKASNLILRTSNARISAIISLLTTHNDRPQPKGGHFNVRATTSNGRMDIKLPSSPVDSLLDMEAFTSNNNADVSLHAAYEGSYYLASSGSVEVDNEHARDPSGKGRHRTVINSISTRKLIAGSIFWGNEWDHDKNAETGRVIVSTSNRFFEGIA</sequence>
<comment type="function">
    <text evidence="1">S-adenosyl-L-methionine-dependent methyltransferase that catalyzes four methylations of the modified target histidine residue in translation elongation factor 2 (EF-2), to form an intermediate called diphthine methyl ester. The four successive methylation reactions represent the second step of diphthamide biosynthesis.</text>
</comment>
<comment type="pathway">
    <text evidence="2">Protein modification; peptidyl-diphthamide biosynthesis.</text>
</comment>
<dbReference type="InterPro" id="IPR000878">
    <property type="entry name" value="4pyrrol_Mease"/>
</dbReference>
<dbReference type="Gene3D" id="3.30.950.10">
    <property type="entry name" value="Methyltransferase, Cobalt-precorrin-4 Transmethylase, Domain 2"/>
    <property type="match status" value="1"/>
</dbReference>
<evidence type="ECO:0000256" key="4">
    <source>
        <dbReference type="ARBA" id="ARBA00011927"/>
    </source>
</evidence>
<keyword evidence="5" id="KW-0488">Methylation</keyword>
<gene>
    <name evidence="13" type="ORF">CTheo_4080</name>
</gene>
<keyword evidence="8" id="KW-0949">S-adenosyl-L-methionine</keyword>
<evidence type="ECO:0000313" key="13">
    <source>
        <dbReference type="EMBL" id="KAB5592489.1"/>
    </source>
</evidence>
<accession>A0A5N5QLE4</accession>
<evidence type="ECO:0000256" key="5">
    <source>
        <dbReference type="ARBA" id="ARBA00022481"/>
    </source>
</evidence>
<dbReference type="InterPro" id="IPR014777">
    <property type="entry name" value="4pyrrole_Mease_sub1"/>
</dbReference>
<comment type="caution">
    <text evidence="13">The sequence shown here is derived from an EMBL/GenBank/DDBJ whole genome shotgun (WGS) entry which is preliminary data.</text>
</comment>
<dbReference type="GO" id="GO:0141133">
    <property type="term" value="F:diphthine methyl ester synthase activity"/>
    <property type="evidence" value="ECO:0007669"/>
    <property type="project" value="UniProtKB-EC"/>
</dbReference>
<dbReference type="PANTHER" id="PTHR10882:SF0">
    <property type="entry name" value="DIPHTHINE METHYL ESTER SYNTHASE"/>
    <property type="match status" value="1"/>
</dbReference>
<evidence type="ECO:0000256" key="7">
    <source>
        <dbReference type="ARBA" id="ARBA00022679"/>
    </source>
</evidence>
<keyword evidence="14" id="KW-1185">Reference proteome</keyword>
<evidence type="ECO:0000259" key="12">
    <source>
        <dbReference type="Pfam" id="PF00590"/>
    </source>
</evidence>
<dbReference type="PANTHER" id="PTHR10882">
    <property type="entry name" value="DIPHTHINE SYNTHASE"/>
    <property type="match status" value="1"/>
</dbReference>
<dbReference type="SUPFAM" id="SSF53790">
    <property type="entry name" value="Tetrapyrrole methylase"/>
    <property type="match status" value="1"/>
</dbReference>
<evidence type="ECO:0000256" key="11">
    <source>
        <dbReference type="SAM" id="MobiDB-lite"/>
    </source>
</evidence>
<dbReference type="GO" id="GO:0017183">
    <property type="term" value="P:protein histidyl modification to diphthamide"/>
    <property type="evidence" value="ECO:0007669"/>
    <property type="project" value="UniProtKB-UniPathway"/>
</dbReference>
<comment type="catalytic activity">
    <reaction evidence="10">
        <text>2-[(3S)-amino-3-carboxypropyl]-L-histidyl-[translation elongation factor 2] + 4 S-adenosyl-L-methionine = diphthine methyl ester-[translation elongation factor 2] + 4 S-adenosyl-L-homocysteine + 3 H(+)</text>
        <dbReference type="Rhea" id="RHEA:42652"/>
        <dbReference type="Rhea" id="RHEA-COMP:9749"/>
        <dbReference type="Rhea" id="RHEA-COMP:10173"/>
        <dbReference type="ChEBI" id="CHEBI:15378"/>
        <dbReference type="ChEBI" id="CHEBI:57856"/>
        <dbReference type="ChEBI" id="CHEBI:59789"/>
        <dbReference type="ChEBI" id="CHEBI:73995"/>
        <dbReference type="ChEBI" id="CHEBI:79005"/>
        <dbReference type="EC" id="2.1.1.314"/>
    </reaction>
</comment>
<evidence type="ECO:0000256" key="3">
    <source>
        <dbReference type="ARBA" id="ARBA00006729"/>
    </source>
</evidence>
<organism evidence="13 14">
    <name type="scientific">Ceratobasidium theobromae</name>
    <dbReference type="NCBI Taxonomy" id="1582974"/>
    <lineage>
        <taxon>Eukaryota</taxon>
        <taxon>Fungi</taxon>
        <taxon>Dikarya</taxon>
        <taxon>Basidiomycota</taxon>
        <taxon>Agaricomycotina</taxon>
        <taxon>Agaricomycetes</taxon>
        <taxon>Cantharellales</taxon>
        <taxon>Ceratobasidiaceae</taxon>
        <taxon>Ceratobasidium</taxon>
    </lineage>
</organism>
<evidence type="ECO:0000256" key="6">
    <source>
        <dbReference type="ARBA" id="ARBA00022603"/>
    </source>
</evidence>
<evidence type="ECO:0000256" key="1">
    <source>
        <dbReference type="ARBA" id="ARBA00004006"/>
    </source>
</evidence>
<feature type="region of interest" description="Disordered" evidence="11">
    <location>
        <begin position="384"/>
        <end position="415"/>
    </location>
</feature>
<evidence type="ECO:0000256" key="2">
    <source>
        <dbReference type="ARBA" id="ARBA00005156"/>
    </source>
</evidence>
<comment type="similarity">
    <text evidence="3">Belongs to the diphthine synthase family.</text>
</comment>
<evidence type="ECO:0000313" key="14">
    <source>
        <dbReference type="Proteomes" id="UP000383932"/>
    </source>
</evidence>
<keyword evidence="7" id="KW-0808">Transferase</keyword>
<dbReference type="GO" id="GO:0032259">
    <property type="term" value="P:methylation"/>
    <property type="evidence" value="ECO:0007669"/>
    <property type="project" value="UniProtKB-KW"/>
</dbReference>
<dbReference type="InterPro" id="IPR004551">
    <property type="entry name" value="Dphthn_synthase"/>
</dbReference>
<dbReference type="InterPro" id="IPR035996">
    <property type="entry name" value="4pyrrol_Methylase_sf"/>
</dbReference>
<evidence type="ECO:0000256" key="10">
    <source>
        <dbReference type="ARBA" id="ARBA00048752"/>
    </source>
</evidence>
<dbReference type="UniPathway" id="UPA00559"/>
<dbReference type="Gene3D" id="3.40.1010.10">
    <property type="entry name" value="Cobalt-precorrin-4 Transmethylase, Domain 1"/>
    <property type="match status" value="1"/>
</dbReference>
<proteinExistence type="inferred from homology"/>
<reference evidence="13 14" key="1">
    <citation type="journal article" date="2019" name="Fungal Biol. Biotechnol.">
        <title>Draft genome sequence of fastidious pathogen Ceratobasidium theobromae, which causes vascular-streak dieback in Theobroma cacao.</title>
        <authorList>
            <person name="Ali S.S."/>
            <person name="Asman A."/>
            <person name="Shao J."/>
            <person name="Firmansyah A.P."/>
            <person name="Susilo A.W."/>
            <person name="Rosmana A."/>
            <person name="McMahon P."/>
            <person name="Junaid M."/>
            <person name="Guest D."/>
            <person name="Kheng T.Y."/>
            <person name="Meinhardt L.W."/>
            <person name="Bailey B.A."/>
        </authorList>
    </citation>
    <scope>NUCLEOTIDE SEQUENCE [LARGE SCALE GENOMIC DNA]</scope>
    <source>
        <strain evidence="13 14">CT2</strain>
    </source>
</reference>
<keyword evidence="6" id="KW-0489">Methyltransferase</keyword>
<protein>
    <recommendedName>
        <fullName evidence="4">diphthine methyl ester synthase</fullName>
        <ecNumber evidence="4">2.1.1.314</ecNumber>
    </recommendedName>
</protein>
<comment type="similarity">
    <text evidence="9">In the N-terminal section; belongs to the precorrin methyltransferase family.</text>
</comment>
<dbReference type="NCBIfam" id="TIGR00522">
    <property type="entry name" value="dph5"/>
    <property type="match status" value="1"/>
</dbReference>
<evidence type="ECO:0000256" key="8">
    <source>
        <dbReference type="ARBA" id="ARBA00022691"/>
    </source>
</evidence>
<dbReference type="EC" id="2.1.1.314" evidence="4"/>
<dbReference type="Pfam" id="PF00590">
    <property type="entry name" value="TP_methylase"/>
    <property type="match status" value="1"/>
</dbReference>
<dbReference type="InterPro" id="IPR014776">
    <property type="entry name" value="4pyrrole_Mease_sub2"/>
</dbReference>
<dbReference type="CDD" id="cd11647">
    <property type="entry name" value="DHP5_DphB"/>
    <property type="match status" value="1"/>
</dbReference>
<dbReference type="AlphaFoldDB" id="A0A5N5QLE4"/>
<name>A0A5N5QLE4_9AGAM</name>
<dbReference type="FunFam" id="3.30.950.10:FF:000004">
    <property type="entry name" value="Diphthine synthase putative"/>
    <property type="match status" value="1"/>
</dbReference>
<evidence type="ECO:0000256" key="9">
    <source>
        <dbReference type="ARBA" id="ARBA00035662"/>
    </source>
</evidence>